<dbReference type="AlphaFoldDB" id="A0A0S2KC29"/>
<keyword evidence="6" id="KW-1185">Reference proteome</keyword>
<dbReference type="Gene3D" id="3.40.50.1820">
    <property type="entry name" value="alpha/beta hydrolase"/>
    <property type="match status" value="1"/>
</dbReference>
<keyword evidence="2 3" id="KW-0378">Hydrolase</keyword>
<dbReference type="EC" id="3.1.1.-" evidence="3"/>
<dbReference type="KEGG" id="pspi:PS2015_1107"/>
<dbReference type="Pfam" id="PF00135">
    <property type="entry name" value="COesterase"/>
    <property type="match status" value="1"/>
</dbReference>
<gene>
    <name evidence="5" type="ORF">PS2015_1107</name>
</gene>
<dbReference type="EMBL" id="CP013189">
    <property type="protein sequence ID" value="ALO45769.1"/>
    <property type="molecule type" value="Genomic_DNA"/>
</dbReference>
<sequence>MTGPSHRQHPSLQSRRRFLRQSMQLGAAGAIAASGLWLPGRLAAQSSPSAVVETETGRVRGYVNEGVSVFKGIPYGASTAGENRFRPPQPAQAWTGIRESIEYGPTAPQSLDANGQLAAGQSEDCLVINIWTPQANSNRKRPVMFWCHGGGFTSLSGSSPSYDGTNLCNRGDVVVVTVNHRLNIMGFSHMAELGDERFAHAGTAGMLDLVAALEWVQRNIEQFGGDPDNVMIFGESGGGRKVGTLLAMPAAKGLFHRAVIQSGPTIRLASADAGTRQATSLFEALGLRPGDMQGVQNAPVEQIIAAYQRLSQSSSFAPVVDGDALPQSPFHPAASAVNPDVPLIVGANRTELTLQMRSDTAAFDLDEAGMRQRLQSILGDMTAEVIDVYRRAEPDASPSELFFLIVSDRAYVVPCTVIAERRAALNAAPVRSYYLTWETKTLNGRLMTPHALDIPFVFDNTHSERTVYGFTTGSVEERRMADKISDSWIAFAGRGNPDTGKLPDWPFYTGASRQTMVLDNESRVVEDPIGPRREVMQRVLNLD</sequence>
<dbReference type="PROSITE" id="PS00122">
    <property type="entry name" value="CARBOXYLESTERASE_B_1"/>
    <property type="match status" value="1"/>
</dbReference>
<name>A0A0S2KC29_9GAMM</name>
<reference evidence="5 6" key="1">
    <citation type="submission" date="2015-11" db="EMBL/GenBank/DDBJ databases">
        <authorList>
            <person name="Zhang Y."/>
            <person name="Guo Z."/>
        </authorList>
    </citation>
    <scope>NUCLEOTIDE SEQUENCE [LARGE SCALE GENOMIC DNA]</scope>
    <source>
        <strain evidence="5 6">KCTC 32221</strain>
    </source>
</reference>
<dbReference type="PANTHER" id="PTHR11559">
    <property type="entry name" value="CARBOXYLESTERASE"/>
    <property type="match status" value="1"/>
</dbReference>
<proteinExistence type="inferred from homology"/>
<dbReference type="PROSITE" id="PS51318">
    <property type="entry name" value="TAT"/>
    <property type="match status" value="1"/>
</dbReference>
<dbReference type="InterPro" id="IPR050309">
    <property type="entry name" value="Type-B_Carboxylest/Lipase"/>
</dbReference>
<accession>A0A0S2KC29</accession>
<dbReference type="InterPro" id="IPR019826">
    <property type="entry name" value="Carboxylesterase_B_AS"/>
</dbReference>
<dbReference type="PATRIC" id="fig|1249552.3.peg.1113"/>
<evidence type="ECO:0000313" key="5">
    <source>
        <dbReference type="EMBL" id="ALO45769.1"/>
    </source>
</evidence>
<protein>
    <recommendedName>
        <fullName evidence="3">Carboxylic ester hydrolase</fullName>
        <ecNumber evidence="3">3.1.1.-</ecNumber>
    </recommendedName>
</protein>
<comment type="similarity">
    <text evidence="1 3">Belongs to the type-B carboxylesterase/lipase family.</text>
</comment>
<evidence type="ECO:0000256" key="1">
    <source>
        <dbReference type="ARBA" id="ARBA00005964"/>
    </source>
</evidence>
<evidence type="ECO:0000313" key="6">
    <source>
        <dbReference type="Proteomes" id="UP000065641"/>
    </source>
</evidence>
<organism evidence="5 6">
    <name type="scientific">Pseudohongiella spirulinae</name>
    <dbReference type="NCBI Taxonomy" id="1249552"/>
    <lineage>
        <taxon>Bacteria</taxon>
        <taxon>Pseudomonadati</taxon>
        <taxon>Pseudomonadota</taxon>
        <taxon>Gammaproteobacteria</taxon>
        <taxon>Pseudomonadales</taxon>
        <taxon>Pseudohongiellaceae</taxon>
        <taxon>Pseudohongiella</taxon>
    </lineage>
</organism>
<dbReference type="InterPro" id="IPR006311">
    <property type="entry name" value="TAT_signal"/>
</dbReference>
<dbReference type="STRING" id="1249552.PS2015_1107"/>
<feature type="domain" description="Carboxylesterase type B" evidence="4">
    <location>
        <begin position="49"/>
        <end position="523"/>
    </location>
</feature>
<dbReference type="InterPro" id="IPR002018">
    <property type="entry name" value="CarbesteraseB"/>
</dbReference>
<dbReference type="InterPro" id="IPR029058">
    <property type="entry name" value="AB_hydrolase_fold"/>
</dbReference>
<dbReference type="ESTHER" id="9gamm-a0a0s2kc29">
    <property type="family name" value="Carb_B_Bacteria"/>
</dbReference>
<dbReference type="GO" id="GO:0016787">
    <property type="term" value="F:hydrolase activity"/>
    <property type="evidence" value="ECO:0007669"/>
    <property type="project" value="UniProtKB-KW"/>
</dbReference>
<dbReference type="SUPFAM" id="SSF53474">
    <property type="entry name" value="alpha/beta-Hydrolases"/>
    <property type="match status" value="1"/>
</dbReference>
<evidence type="ECO:0000256" key="3">
    <source>
        <dbReference type="RuleBase" id="RU361235"/>
    </source>
</evidence>
<evidence type="ECO:0000259" key="4">
    <source>
        <dbReference type="Pfam" id="PF00135"/>
    </source>
</evidence>
<dbReference type="Proteomes" id="UP000065641">
    <property type="component" value="Chromosome"/>
</dbReference>
<dbReference type="RefSeq" id="WP_058021279.1">
    <property type="nucleotide sequence ID" value="NZ_CP013189.1"/>
</dbReference>
<evidence type="ECO:0000256" key="2">
    <source>
        <dbReference type="ARBA" id="ARBA00022801"/>
    </source>
</evidence>